<accession>E9T3K3</accession>
<gene>
    <name evidence="1" type="ORF">HMPREF0724_13244</name>
</gene>
<dbReference type="AlphaFoldDB" id="E9T3K3"/>
<reference evidence="1" key="1">
    <citation type="submission" date="2011-01" db="EMBL/GenBank/DDBJ databases">
        <authorList>
            <person name="Muzny D."/>
            <person name="Qin X."/>
            <person name="Buhay C."/>
            <person name="Dugan-Rocha S."/>
            <person name="Ding Y."/>
            <person name="Chen G."/>
            <person name="Hawes A."/>
            <person name="Holder M."/>
            <person name="Jhangiani S."/>
            <person name="Johnson A."/>
            <person name="Khan Z."/>
            <person name="Li Z."/>
            <person name="Liu W."/>
            <person name="Liu X."/>
            <person name="Perez L."/>
            <person name="Shen H."/>
            <person name="Wang Q."/>
            <person name="Watt J."/>
            <person name="Xi L."/>
            <person name="Xin Y."/>
            <person name="Zhou J."/>
            <person name="Deng J."/>
            <person name="Jiang H."/>
            <person name="Liu Y."/>
            <person name="Qu J."/>
            <person name="Song X.-Z."/>
            <person name="Zhang L."/>
            <person name="Villasana D."/>
            <person name="Johnson A."/>
            <person name="Liu J."/>
            <person name="Liyanage D."/>
            <person name="Lorensuhewa L."/>
            <person name="Robinson T."/>
            <person name="Song A."/>
            <person name="Song B.-B."/>
            <person name="Dinh H."/>
            <person name="Thornton R."/>
            <person name="Coyle M."/>
            <person name="Francisco L."/>
            <person name="Jackson L."/>
            <person name="Javaid M."/>
            <person name="Korchina V."/>
            <person name="Kovar C."/>
            <person name="Mata R."/>
            <person name="Mathew T."/>
            <person name="Ngo R."/>
            <person name="Nguyen L."/>
            <person name="Nguyen N."/>
            <person name="Okwuonu G."/>
            <person name="Ongeri F."/>
            <person name="Pham C."/>
            <person name="Simmons D."/>
            <person name="Wilczek-Boney K."/>
            <person name="Hale W."/>
            <person name="Jakkamsetti A."/>
            <person name="Pham P."/>
            <person name="Ruth R."/>
            <person name="San Lucas F."/>
            <person name="Warren J."/>
            <person name="Zhang J."/>
            <person name="Zhao Z."/>
            <person name="Zhou C."/>
            <person name="Zhu D."/>
            <person name="Lee S."/>
            <person name="Bess C."/>
            <person name="Blankenburg K."/>
            <person name="Forbes L."/>
            <person name="Fu Q."/>
            <person name="Gubbala S."/>
            <person name="Hirani K."/>
            <person name="Jayaseelan J.C."/>
            <person name="Lara F."/>
            <person name="Munidasa M."/>
            <person name="Palculict T."/>
            <person name="Patil S."/>
            <person name="Pu L.-L."/>
            <person name="Saada N."/>
            <person name="Tang L."/>
            <person name="Weissenberger G."/>
            <person name="Zhu Y."/>
            <person name="Hemphill L."/>
            <person name="Shang Y."/>
            <person name="Youmans B."/>
            <person name="Ayvaz T."/>
            <person name="Ross M."/>
            <person name="Santibanez J."/>
            <person name="Aqrawi P."/>
            <person name="Gross S."/>
            <person name="Joshi V."/>
            <person name="Fowler G."/>
            <person name="Nazareth L."/>
            <person name="Reid J."/>
            <person name="Worley K."/>
            <person name="Petrosino J."/>
            <person name="Highlander S."/>
            <person name="Gibbs R."/>
        </authorList>
    </citation>
    <scope>NUCLEOTIDE SEQUENCE [LARGE SCALE GENOMIC DNA]</scope>
    <source>
        <strain evidence="1">ATCC 33707</strain>
    </source>
</reference>
<organism evidence="1 2">
    <name type="scientific">Prescottella equi ATCC 33707</name>
    <dbReference type="NCBI Taxonomy" id="525370"/>
    <lineage>
        <taxon>Bacteria</taxon>
        <taxon>Bacillati</taxon>
        <taxon>Actinomycetota</taxon>
        <taxon>Actinomycetes</taxon>
        <taxon>Mycobacteriales</taxon>
        <taxon>Nocardiaceae</taxon>
        <taxon>Prescottella</taxon>
    </lineage>
</organism>
<keyword evidence="2" id="KW-1185">Reference proteome</keyword>
<evidence type="ECO:0000313" key="2">
    <source>
        <dbReference type="Proteomes" id="UP000004245"/>
    </source>
</evidence>
<dbReference type="EMBL" id="ADNW02000013">
    <property type="protein sequence ID" value="EGD23427.1"/>
    <property type="molecule type" value="Genomic_DNA"/>
</dbReference>
<comment type="caution">
    <text evidence="1">The sequence shown here is derived from an EMBL/GenBank/DDBJ whole genome shotgun (WGS) entry which is preliminary data.</text>
</comment>
<sequence>MLTLTLMIIAGAATGLRAGERMPSPRNRGSTEFEFDGVSLAILRSPSFPQGD</sequence>
<dbReference type="Proteomes" id="UP000004245">
    <property type="component" value="Unassembled WGS sequence"/>
</dbReference>
<protein>
    <submittedName>
        <fullName evidence="1">Uncharacterized protein</fullName>
    </submittedName>
</protein>
<proteinExistence type="predicted"/>
<dbReference type="HOGENOM" id="CLU_3084181_0_0_11"/>
<name>E9T3K3_RHOHA</name>
<evidence type="ECO:0000313" key="1">
    <source>
        <dbReference type="EMBL" id="EGD23427.1"/>
    </source>
</evidence>